<keyword evidence="4 5" id="KW-0472">Membrane</keyword>
<evidence type="ECO:0000259" key="6">
    <source>
        <dbReference type="Pfam" id="PF01699"/>
    </source>
</evidence>
<dbReference type="Pfam" id="PF01699">
    <property type="entry name" value="Na_Ca_ex"/>
    <property type="match status" value="2"/>
</dbReference>
<keyword evidence="3 5" id="KW-1133">Transmembrane helix</keyword>
<dbReference type="InterPro" id="IPR044880">
    <property type="entry name" value="NCX_ion-bd_dom_sf"/>
</dbReference>
<feature type="transmembrane region" description="Helical" evidence="5">
    <location>
        <begin position="78"/>
        <end position="94"/>
    </location>
</feature>
<dbReference type="GO" id="GO:0008273">
    <property type="term" value="F:calcium, potassium:sodium antiporter activity"/>
    <property type="evidence" value="ECO:0007669"/>
    <property type="project" value="TreeGrafter"/>
</dbReference>
<feature type="transmembrane region" description="Helical" evidence="5">
    <location>
        <begin position="101"/>
        <end position="119"/>
    </location>
</feature>
<dbReference type="Gene3D" id="1.20.1420.30">
    <property type="entry name" value="NCX, central ion-binding region"/>
    <property type="match status" value="1"/>
</dbReference>
<feature type="transmembrane region" description="Helical" evidence="5">
    <location>
        <begin position="275"/>
        <end position="292"/>
    </location>
</feature>
<dbReference type="InterPro" id="IPR004481">
    <property type="entry name" value="K/Na/Ca-exchanger"/>
</dbReference>
<sequence length="322" mass="33652">MIVILFLLMAGFVVLIKGADIFVDGAAHLARTLDVSPMIIGLTVVAFGTSVPELFVNIAASVGGDTDIALGNVMGSNIANGLLVLGISALIRPLQIFRKTVWQAIPFSLLAAIMLWVLANDVFVDGSFFSILSRSDGWVLLGFFTVFMAYSAAVIAPVDGLPPVDPVPPEKAAAVALKMAFGFCGLLFGSRWIVDSAVALADRLGAPRVVVGLTVVALGTSLPELATSVAAARRGAAEIAVGNVVGASIFNILFVLGISAVIRPLPVTPAANVDLAVLTATSVLLVVFLFAGQVRVMGRREGGLALFLYVLYTGYLVYPLFF</sequence>
<dbReference type="PANTHER" id="PTHR10846:SF8">
    <property type="entry name" value="INNER MEMBRANE PROTEIN YRBG"/>
    <property type="match status" value="1"/>
</dbReference>
<organism evidence="7 8">
    <name type="scientific">Desulfosarcina ovata subsp. sediminis</name>
    <dbReference type="NCBI Taxonomy" id="885957"/>
    <lineage>
        <taxon>Bacteria</taxon>
        <taxon>Pseudomonadati</taxon>
        <taxon>Thermodesulfobacteriota</taxon>
        <taxon>Desulfobacteria</taxon>
        <taxon>Desulfobacterales</taxon>
        <taxon>Desulfosarcinaceae</taxon>
        <taxon>Desulfosarcina</taxon>
    </lineage>
</organism>
<dbReference type="PANTHER" id="PTHR10846">
    <property type="entry name" value="SODIUM/POTASSIUM/CALCIUM EXCHANGER"/>
    <property type="match status" value="1"/>
</dbReference>
<dbReference type="InterPro" id="IPR004837">
    <property type="entry name" value="NaCa_Exmemb"/>
</dbReference>
<reference evidence="7 8" key="1">
    <citation type="submission" date="2019-11" db="EMBL/GenBank/DDBJ databases">
        <title>Comparative genomics of hydrocarbon-degrading Desulfosarcina strains.</title>
        <authorList>
            <person name="Watanabe M."/>
            <person name="Kojima H."/>
            <person name="Fukui M."/>
        </authorList>
    </citation>
    <scope>NUCLEOTIDE SEQUENCE [LARGE SCALE GENOMIC DNA]</scope>
    <source>
        <strain evidence="7 8">28bB2T</strain>
    </source>
</reference>
<feature type="transmembrane region" description="Helical" evidence="5">
    <location>
        <begin position="139"/>
        <end position="161"/>
    </location>
</feature>
<evidence type="ECO:0000256" key="4">
    <source>
        <dbReference type="ARBA" id="ARBA00023136"/>
    </source>
</evidence>
<feature type="domain" description="Sodium/calcium exchanger membrane region" evidence="6">
    <location>
        <begin position="179"/>
        <end position="316"/>
    </location>
</feature>
<evidence type="ECO:0000256" key="5">
    <source>
        <dbReference type="SAM" id="Phobius"/>
    </source>
</evidence>
<dbReference type="EMBL" id="AP021876">
    <property type="protein sequence ID" value="BBO86320.1"/>
    <property type="molecule type" value="Genomic_DNA"/>
</dbReference>
<evidence type="ECO:0000256" key="2">
    <source>
        <dbReference type="ARBA" id="ARBA00022692"/>
    </source>
</evidence>
<dbReference type="GO" id="GO:0005262">
    <property type="term" value="F:calcium channel activity"/>
    <property type="evidence" value="ECO:0007669"/>
    <property type="project" value="TreeGrafter"/>
</dbReference>
<keyword evidence="2 5" id="KW-0812">Transmembrane</keyword>
<proteinExistence type="predicted"/>
<dbReference type="GO" id="GO:0005886">
    <property type="term" value="C:plasma membrane"/>
    <property type="evidence" value="ECO:0007669"/>
    <property type="project" value="TreeGrafter"/>
</dbReference>
<evidence type="ECO:0000256" key="3">
    <source>
        <dbReference type="ARBA" id="ARBA00022989"/>
    </source>
</evidence>
<dbReference type="NCBIfam" id="TIGR00367">
    <property type="entry name" value="calcium/sodium antiporter"/>
    <property type="match status" value="1"/>
</dbReference>
<feature type="transmembrane region" description="Helical" evidence="5">
    <location>
        <begin position="304"/>
        <end position="321"/>
    </location>
</feature>
<name>A0A5K8A225_9BACT</name>
<protein>
    <submittedName>
        <fullName evidence="7">K+-dependent Na+/Ca+ exchanger</fullName>
    </submittedName>
</protein>
<dbReference type="RefSeq" id="WP_197910374.1">
    <property type="nucleotide sequence ID" value="NZ_AP021876.1"/>
</dbReference>
<dbReference type="AlphaFoldDB" id="A0A5K8A225"/>
<evidence type="ECO:0000256" key="1">
    <source>
        <dbReference type="ARBA" id="ARBA00004141"/>
    </source>
</evidence>
<gene>
    <name evidence="7" type="ORF">DSCO28_68860</name>
</gene>
<dbReference type="KEGG" id="dov:DSCO28_68860"/>
<feature type="domain" description="Sodium/calcium exchanger membrane region" evidence="6">
    <location>
        <begin position="5"/>
        <end position="151"/>
    </location>
</feature>
<accession>A0A5K8A225</accession>
<dbReference type="Proteomes" id="UP000425960">
    <property type="component" value="Chromosome"/>
</dbReference>
<comment type="subcellular location">
    <subcellularLocation>
        <location evidence="1">Membrane</location>
        <topology evidence="1">Multi-pass membrane protein</topology>
    </subcellularLocation>
</comment>
<dbReference type="GO" id="GO:0006874">
    <property type="term" value="P:intracellular calcium ion homeostasis"/>
    <property type="evidence" value="ECO:0007669"/>
    <property type="project" value="TreeGrafter"/>
</dbReference>
<feature type="transmembrane region" description="Helical" evidence="5">
    <location>
        <begin position="239"/>
        <end position="263"/>
    </location>
</feature>
<evidence type="ECO:0000313" key="7">
    <source>
        <dbReference type="EMBL" id="BBO86320.1"/>
    </source>
</evidence>
<evidence type="ECO:0000313" key="8">
    <source>
        <dbReference type="Proteomes" id="UP000425960"/>
    </source>
</evidence>
<feature type="transmembrane region" description="Helical" evidence="5">
    <location>
        <begin position="173"/>
        <end position="194"/>
    </location>
</feature>